<organism evidence="2 3">
    <name type="scientific">Stylosanthes scabra</name>
    <dbReference type="NCBI Taxonomy" id="79078"/>
    <lineage>
        <taxon>Eukaryota</taxon>
        <taxon>Viridiplantae</taxon>
        <taxon>Streptophyta</taxon>
        <taxon>Embryophyta</taxon>
        <taxon>Tracheophyta</taxon>
        <taxon>Spermatophyta</taxon>
        <taxon>Magnoliopsida</taxon>
        <taxon>eudicotyledons</taxon>
        <taxon>Gunneridae</taxon>
        <taxon>Pentapetalae</taxon>
        <taxon>rosids</taxon>
        <taxon>fabids</taxon>
        <taxon>Fabales</taxon>
        <taxon>Fabaceae</taxon>
        <taxon>Papilionoideae</taxon>
        <taxon>50 kb inversion clade</taxon>
        <taxon>dalbergioids sensu lato</taxon>
        <taxon>Dalbergieae</taxon>
        <taxon>Pterocarpus clade</taxon>
        <taxon>Stylosanthes</taxon>
    </lineage>
</organism>
<evidence type="ECO:0000313" key="3">
    <source>
        <dbReference type="Proteomes" id="UP001341840"/>
    </source>
</evidence>
<protein>
    <recommendedName>
        <fullName evidence="4">Secreted protein</fullName>
    </recommendedName>
</protein>
<gene>
    <name evidence="2" type="ORF">PIB30_012007</name>
</gene>
<name>A0ABU6Y651_9FABA</name>
<accession>A0ABU6Y651</accession>
<evidence type="ECO:0008006" key="4">
    <source>
        <dbReference type="Google" id="ProtNLM"/>
    </source>
</evidence>
<evidence type="ECO:0000256" key="1">
    <source>
        <dbReference type="SAM" id="SignalP"/>
    </source>
</evidence>
<comment type="caution">
    <text evidence="2">The sequence shown here is derived from an EMBL/GenBank/DDBJ whole genome shotgun (WGS) entry which is preliminary data.</text>
</comment>
<keyword evidence="1" id="KW-0732">Signal</keyword>
<reference evidence="2 3" key="1">
    <citation type="journal article" date="2023" name="Plants (Basel)">
        <title>Bridging the Gap: Combining Genomics and Transcriptomics Approaches to Understand Stylosanthes scabra, an Orphan Legume from the Brazilian Caatinga.</title>
        <authorList>
            <person name="Ferreira-Neto J.R.C."/>
            <person name="da Silva M.D."/>
            <person name="Binneck E."/>
            <person name="de Melo N.F."/>
            <person name="da Silva R.H."/>
            <person name="de Melo A.L.T.M."/>
            <person name="Pandolfi V."/>
            <person name="Bustamante F.O."/>
            <person name="Brasileiro-Vidal A.C."/>
            <person name="Benko-Iseppon A.M."/>
        </authorList>
    </citation>
    <scope>NUCLEOTIDE SEQUENCE [LARGE SCALE GENOMIC DNA]</scope>
    <source>
        <tissue evidence="2">Leaves</tissue>
    </source>
</reference>
<dbReference type="EMBL" id="JASCZI010241685">
    <property type="protein sequence ID" value="MED6204770.1"/>
    <property type="molecule type" value="Genomic_DNA"/>
</dbReference>
<evidence type="ECO:0000313" key="2">
    <source>
        <dbReference type="EMBL" id="MED6204770.1"/>
    </source>
</evidence>
<dbReference type="Proteomes" id="UP001341840">
    <property type="component" value="Unassembled WGS sequence"/>
</dbReference>
<feature type="chain" id="PRO_5046512375" description="Secreted protein" evidence="1">
    <location>
        <begin position="23"/>
        <end position="105"/>
    </location>
</feature>
<sequence>MLGSIFWLQHGWLLLPPLSNVSWDIGAEELTILPEVLIIPIPQGMLPLLQLRCCCSGNAENAGKAHETGVVAAGIRLHRALQCHTVKVQLLLQHIEPIQGGEILA</sequence>
<proteinExistence type="predicted"/>
<keyword evidence="3" id="KW-1185">Reference proteome</keyword>
<feature type="signal peptide" evidence="1">
    <location>
        <begin position="1"/>
        <end position="22"/>
    </location>
</feature>